<dbReference type="EMBL" id="KN570799">
    <property type="protein sequence ID" value="KHJ83968.1"/>
    <property type="molecule type" value="Genomic_DNA"/>
</dbReference>
<evidence type="ECO:0000256" key="1">
    <source>
        <dbReference type="SAM" id="MobiDB-lite"/>
    </source>
</evidence>
<dbReference type="SUPFAM" id="SSF63748">
    <property type="entry name" value="Tudor/PWWP/MBT"/>
    <property type="match status" value="1"/>
</dbReference>
<dbReference type="Pfam" id="PF00567">
    <property type="entry name" value="TUDOR"/>
    <property type="match status" value="1"/>
</dbReference>
<reference evidence="3 4" key="1">
    <citation type="submission" date="2014-03" db="EMBL/GenBank/DDBJ databases">
        <title>Draft genome of the hookworm Oesophagostomum dentatum.</title>
        <authorList>
            <person name="Mitreva M."/>
        </authorList>
    </citation>
    <scope>NUCLEOTIDE SEQUENCE [LARGE SCALE GENOMIC DNA]</scope>
    <source>
        <strain evidence="3 4">OD-Hann</strain>
    </source>
</reference>
<dbReference type="AlphaFoldDB" id="A0A0B1SF61"/>
<evidence type="ECO:0000313" key="4">
    <source>
        <dbReference type="Proteomes" id="UP000053660"/>
    </source>
</evidence>
<protein>
    <submittedName>
        <fullName evidence="3">Tudor domain protein</fullName>
    </submittedName>
</protein>
<organism evidence="3 4">
    <name type="scientific">Oesophagostomum dentatum</name>
    <name type="common">Nodular worm</name>
    <dbReference type="NCBI Taxonomy" id="61180"/>
    <lineage>
        <taxon>Eukaryota</taxon>
        <taxon>Metazoa</taxon>
        <taxon>Ecdysozoa</taxon>
        <taxon>Nematoda</taxon>
        <taxon>Chromadorea</taxon>
        <taxon>Rhabditida</taxon>
        <taxon>Rhabditina</taxon>
        <taxon>Rhabditomorpha</taxon>
        <taxon>Strongyloidea</taxon>
        <taxon>Strongylidae</taxon>
        <taxon>Oesophagostomum</taxon>
    </lineage>
</organism>
<sequence length="297" mass="33431">MSHKDMARLQRTVMEGVRNVMRSHTLLVSATGKAAAQQTWAELTNGITALRRTLSKLEAHAYDVLSTRFERVNVNCGQTKRSHSDSSDPNDNESQVEKVLEEMLSLNDVSEDEFDIVQPISEKEISEEWSTVIRTISTTLPPPQYFKKGDRFLAKVLSAVSPLEFYVIKVAHISVLREMERILSYCDDKLCRHPLLDSQCHPDHACLVRFEDGLARATIGVSGALEMQVYLVDYGRSLFISRTDCFAMPKCIAQYAPPLAHNCTLNGKRITLKRYFTLPPTSKSSVDTGIWSSLCQT</sequence>
<keyword evidence="4" id="KW-1185">Reference proteome</keyword>
<dbReference type="OrthoDB" id="5784611at2759"/>
<evidence type="ECO:0000259" key="2">
    <source>
        <dbReference type="Pfam" id="PF00567"/>
    </source>
</evidence>
<evidence type="ECO:0000313" key="3">
    <source>
        <dbReference type="EMBL" id="KHJ83968.1"/>
    </source>
</evidence>
<dbReference type="Gene3D" id="2.30.30.140">
    <property type="match status" value="1"/>
</dbReference>
<feature type="region of interest" description="Disordered" evidence="1">
    <location>
        <begin position="77"/>
        <end position="96"/>
    </location>
</feature>
<feature type="domain" description="Tudor" evidence="2">
    <location>
        <begin position="153"/>
        <end position="267"/>
    </location>
</feature>
<proteinExistence type="predicted"/>
<dbReference type="Proteomes" id="UP000053660">
    <property type="component" value="Unassembled WGS sequence"/>
</dbReference>
<dbReference type="InterPro" id="IPR002999">
    <property type="entry name" value="Tudor"/>
</dbReference>
<dbReference type="CDD" id="cd20379">
    <property type="entry name" value="Tudor_dTUD-like"/>
    <property type="match status" value="1"/>
</dbReference>
<gene>
    <name evidence="3" type="ORF">OESDEN_16324</name>
</gene>
<name>A0A0B1SF61_OESDE</name>
<accession>A0A0B1SF61</accession>